<dbReference type="Pfam" id="PF00856">
    <property type="entry name" value="SET"/>
    <property type="match status" value="1"/>
</dbReference>
<dbReference type="CDD" id="cd10540">
    <property type="entry name" value="SET_SpSet7-like"/>
    <property type="match status" value="1"/>
</dbReference>
<dbReference type="AlphaFoldDB" id="A0A177A0H3"/>
<organism evidence="2">
    <name type="scientific">Pseudogymnoascus destructans</name>
    <dbReference type="NCBI Taxonomy" id="655981"/>
    <lineage>
        <taxon>Eukaryota</taxon>
        <taxon>Fungi</taxon>
        <taxon>Dikarya</taxon>
        <taxon>Ascomycota</taxon>
        <taxon>Pezizomycotina</taxon>
        <taxon>Leotiomycetes</taxon>
        <taxon>Thelebolales</taxon>
        <taxon>Thelebolaceae</taxon>
        <taxon>Pseudogymnoascus</taxon>
    </lineage>
</organism>
<dbReference type="SUPFAM" id="SSF82199">
    <property type="entry name" value="SET domain"/>
    <property type="match status" value="1"/>
</dbReference>
<accession>A0A177A0H3</accession>
<dbReference type="SMART" id="SM00317">
    <property type="entry name" value="SET"/>
    <property type="match status" value="1"/>
</dbReference>
<evidence type="ECO:0000313" key="2">
    <source>
        <dbReference type="EMBL" id="OAF54982.1"/>
    </source>
</evidence>
<feature type="domain" description="SET" evidence="1">
    <location>
        <begin position="12"/>
        <end position="139"/>
    </location>
</feature>
<dbReference type="eggNOG" id="ENOG502S3RW">
    <property type="taxonomic scope" value="Eukaryota"/>
</dbReference>
<proteinExistence type="predicted"/>
<dbReference type="EMBL" id="KV441413">
    <property type="protein sequence ID" value="OAF54982.1"/>
    <property type="molecule type" value="Genomic_DNA"/>
</dbReference>
<dbReference type="InterPro" id="IPR001214">
    <property type="entry name" value="SET_dom"/>
</dbReference>
<dbReference type="VEuPathDB" id="FungiDB:GMDG_05227"/>
<protein>
    <recommendedName>
        <fullName evidence="1">SET domain-containing protein</fullName>
    </recommendedName>
</protein>
<dbReference type="InterPro" id="IPR046341">
    <property type="entry name" value="SET_dom_sf"/>
</dbReference>
<sequence length="169" mass="18871">MSIEEEQEEKAGEVQLVRTEGLLLVLDTPKGRGVFAGKDIPGDTILEVCPVLILDPQENEEHVRKTDLYNYTYNWPLPAAEGSKAPGKTQAVVFGIGSLFNHSQRRQNVGWMRDVSKSVVVYRTLQDVRKGDELCISYGDRLTFVDADAKQVDSDDEDDNAALARIDLF</sequence>
<name>A0A177A0H3_9PEZI</name>
<reference evidence="2" key="1">
    <citation type="submission" date="2016-03" db="EMBL/GenBank/DDBJ databases">
        <title>Updated assembly of Pseudogymnoascus destructans, the fungus causing white-nose syndrome of bats.</title>
        <authorList>
            <person name="Palmer J.M."/>
            <person name="Drees K.P."/>
            <person name="Foster J.T."/>
            <person name="Lindner D.L."/>
        </authorList>
    </citation>
    <scope>NUCLEOTIDE SEQUENCE [LARGE SCALE GENOMIC DNA]</scope>
    <source>
        <strain evidence="2">20631-21</strain>
    </source>
</reference>
<dbReference type="Gene3D" id="2.170.270.10">
    <property type="entry name" value="SET domain"/>
    <property type="match status" value="1"/>
</dbReference>
<gene>
    <name evidence="2" type="ORF">VC83_08536</name>
</gene>
<dbReference type="GeneID" id="36291576"/>
<evidence type="ECO:0000259" key="1">
    <source>
        <dbReference type="PROSITE" id="PS50280"/>
    </source>
</evidence>
<dbReference type="OrthoDB" id="3180714at2759"/>
<dbReference type="RefSeq" id="XP_024320285.1">
    <property type="nucleotide sequence ID" value="XM_024472085.1"/>
</dbReference>
<dbReference type="Proteomes" id="UP000077154">
    <property type="component" value="Unassembled WGS sequence"/>
</dbReference>
<dbReference type="PROSITE" id="PS50280">
    <property type="entry name" value="SET"/>
    <property type="match status" value="1"/>
</dbReference>